<sequence>MKFENTEIWGFEHALRGMRNPKNSWDRIDSFYNGNLHNHYVIGASDMKLAQNLIKAGGEHSKFMRMIHVSVDVDMPRYWWSEADTYHFNTKNSCSTMHKLLNNDNPITKDLFVWCEEDEDIVGAVVNRLESLRQEYKNPTYSTDKNRLLVRAKRLLMEGFEQMRTWDTNYAELRNMYFQRRHHRLKEEWVDTFCKWIESLPYAKELIMYEG</sequence>
<accession>A0ABR7F0Z5</accession>
<evidence type="ECO:0000313" key="2">
    <source>
        <dbReference type="Proteomes" id="UP000597877"/>
    </source>
</evidence>
<comment type="caution">
    <text evidence="1">The sequence shown here is derived from an EMBL/GenBank/DDBJ whole genome shotgun (WGS) entry which is preliminary data.</text>
</comment>
<gene>
    <name evidence="1" type="ORF">H8S00_04680</name>
</gene>
<protein>
    <recommendedName>
        <fullName evidence="3">DUF4435 domain-containing protein</fullName>
    </recommendedName>
</protein>
<name>A0ABR7F0Z5_9FIRM</name>
<proteinExistence type="predicted"/>
<evidence type="ECO:0000313" key="1">
    <source>
        <dbReference type="EMBL" id="MBC5667280.1"/>
    </source>
</evidence>
<reference evidence="1 2" key="1">
    <citation type="submission" date="2020-08" db="EMBL/GenBank/DDBJ databases">
        <title>Genome public.</title>
        <authorList>
            <person name="Liu C."/>
            <person name="Sun Q."/>
        </authorList>
    </citation>
    <scope>NUCLEOTIDE SEQUENCE [LARGE SCALE GENOMIC DNA]</scope>
    <source>
        <strain evidence="1 2">BX4</strain>
    </source>
</reference>
<dbReference type="EMBL" id="JACOOZ010000003">
    <property type="protein sequence ID" value="MBC5667280.1"/>
    <property type="molecule type" value="Genomic_DNA"/>
</dbReference>
<dbReference type="RefSeq" id="WP_186840067.1">
    <property type="nucleotide sequence ID" value="NZ_JACOOZ010000003.1"/>
</dbReference>
<keyword evidence="2" id="KW-1185">Reference proteome</keyword>
<organism evidence="1 2">
    <name type="scientific">Eubacterium segne</name>
    <dbReference type="NCBI Taxonomy" id="2763045"/>
    <lineage>
        <taxon>Bacteria</taxon>
        <taxon>Bacillati</taxon>
        <taxon>Bacillota</taxon>
        <taxon>Clostridia</taxon>
        <taxon>Eubacteriales</taxon>
        <taxon>Eubacteriaceae</taxon>
        <taxon>Eubacterium</taxon>
    </lineage>
</organism>
<dbReference type="Proteomes" id="UP000597877">
    <property type="component" value="Unassembled WGS sequence"/>
</dbReference>
<evidence type="ECO:0008006" key="3">
    <source>
        <dbReference type="Google" id="ProtNLM"/>
    </source>
</evidence>